<protein>
    <submittedName>
        <fullName evidence="1">Uncharacterized protein</fullName>
    </submittedName>
</protein>
<gene>
    <name evidence="1" type="ORF">CCHR01_19018</name>
</gene>
<organism evidence="1 2">
    <name type="scientific">Colletotrichum chrysophilum</name>
    <dbReference type="NCBI Taxonomy" id="1836956"/>
    <lineage>
        <taxon>Eukaryota</taxon>
        <taxon>Fungi</taxon>
        <taxon>Dikarya</taxon>
        <taxon>Ascomycota</taxon>
        <taxon>Pezizomycotina</taxon>
        <taxon>Sordariomycetes</taxon>
        <taxon>Hypocreomycetidae</taxon>
        <taxon>Glomerellales</taxon>
        <taxon>Glomerellaceae</taxon>
        <taxon>Colletotrichum</taxon>
        <taxon>Colletotrichum gloeosporioides species complex</taxon>
    </lineage>
</organism>
<name>A0AAD8ZZP0_9PEZI</name>
<evidence type="ECO:0000313" key="2">
    <source>
        <dbReference type="Proteomes" id="UP001243330"/>
    </source>
</evidence>
<sequence>MARGHVIDDGCLFAVMEGPTALAQFRSCPPVAISVSAVHSHALFSSQPCQLCQCLHTDESPTDQAYLPCAVHRGTESSTVASARLAEYAPRLISTFSISSTSLDMASPRLASSTCSTSGPPSRFFPTSVCSLVTGHKPPCLLPRNGSPSTDYPAVRRDPNAILSYQQPTPSAPKPVPVLGPVVCPPAHLPSASLLSVLN</sequence>
<dbReference type="EMBL" id="JAQOWY010000846">
    <property type="protein sequence ID" value="KAK1838359.1"/>
    <property type="molecule type" value="Genomic_DNA"/>
</dbReference>
<dbReference type="AlphaFoldDB" id="A0AAD8ZZP0"/>
<comment type="caution">
    <text evidence="1">The sequence shown here is derived from an EMBL/GenBank/DDBJ whole genome shotgun (WGS) entry which is preliminary data.</text>
</comment>
<accession>A0AAD8ZZP0</accession>
<evidence type="ECO:0000313" key="1">
    <source>
        <dbReference type="EMBL" id="KAK1838359.1"/>
    </source>
</evidence>
<dbReference type="Proteomes" id="UP001243330">
    <property type="component" value="Unassembled WGS sequence"/>
</dbReference>
<proteinExistence type="predicted"/>
<reference evidence="1" key="1">
    <citation type="submission" date="2023-01" db="EMBL/GenBank/DDBJ databases">
        <title>Colletotrichum chrysophilum M932 genome sequence.</title>
        <authorList>
            <person name="Baroncelli R."/>
        </authorList>
    </citation>
    <scope>NUCLEOTIDE SEQUENCE</scope>
    <source>
        <strain evidence="1">M932</strain>
    </source>
</reference>
<keyword evidence="2" id="KW-1185">Reference proteome</keyword>